<evidence type="ECO:0000256" key="3">
    <source>
        <dbReference type="ARBA" id="ARBA00023163"/>
    </source>
</evidence>
<evidence type="ECO:0000313" key="6">
    <source>
        <dbReference type="Proteomes" id="UP000543556"/>
    </source>
</evidence>
<dbReference type="SUPFAM" id="SSF46785">
    <property type="entry name" value="Winged helix' DNA-binding domain"/>
    <property type="match status" value="1"/>
</dbReference>
<dbReference type="SMART" id="SM00866">
    <property type="entry name" value="UTRA"/>
    <property type="match status" value="1"/>
</dbReference>
<dbReference type="Pfam" id="PF07702">
    <property type="entry name" value="UTRA"/>
    <property type="match status" value="1"/>
</dbReference>
<dbReference type="InterPro" id="IPR036388">
    <property type="entry name" value="WH-like_DNA-bd_sf"/>
</dbReference>
<dbReference type="PROSITE" id="PS50949">
    <property type="entry name" value="HTH_GNTR"/>
    <property type="match status" value="1"/>
</dbReference>
<keyword evidence="3" id="KW-0804">Transcription</keyword>
<evidence type="ECO:0000256" key="1">
    <source>
        <dbReference type="ARBA" id="ARBA00023015"/>
    </source>
</evidence>
<feature type="domain" description="HTH gntR-type" evidence="4">
    <location>
        <begin position="18"/>
        <end position="86"/>
    </location>
</feature>
<sequence length="256" mass="28189">MGPLSRQQLQTTEPRRGQARYQVIAADLARRIASGEWLVGGFLPSEPGLAAEYGVSRETLRSALRQVEAQGLVGRRKGQGTRVIRPTPVTEFSSRLASIDDLVSYGQTAVRSVLHVEDVTLDAQTARLTGLPAGGGFIRVTTTRQSETDAMRVESWSRIYVSADDWELIQADIHGSERLVADLICAKTDRTIDRVVQRIRATTVPTEAAAALDRPIGALALEFTRQYMDRNDGLFVVVVSLHPGDTFVYETILEPR</sequence>
<evidence type="ECO:0000259" key="4">
    <source>
        <dbReference type="PROSITE" id="PS50949"/>
    </source>
</evidence>
<dbReference type="RefSeq" id="WP_176633453.1">
    <property type="nucleotide sequence ID" value="NZ_JAAMFM010000002.1"/>
</dbReference>
<dbReference type="GO" id="GO:0003677">
    <property type="term" value="F:DNA binding"/>
    <property type="evidence" value="ECO:0007669"/>
    <property type="project" value="UniProtKB-KW"/>
</dbReference>
<dbReference type="GO" id="GO:0003700">
    <property type="term" value="F:DNA-binding transcription factor activity"/>
    <property type="evidence" value="ECO:0007669"/>
    <property type="project" value="InterPro"/>
</dbReference>
<gene>
    <name evidence="5" type="ORF">G6034_02115</name>
</gene>
<dbReference type="PANTHER" id="PTHR44846">
    <property type="entry name" value="MANNOSYL-D-GLYCERATE TRANSPORT/METABOLISM SYSTEM REPRESSOR MNGR-RELATED"/>
    <property type="match status" value="1"/>
</dbReference>
<keyword evidence="1" id="KW-0805">Transcription regulation</keyword>
<reference evidence="5 6" key="1">
    <citation type="submission" date="2020-02" db="EMBL/GenBank/DDBJ databases">
        <title>Genome sequence of strain AETb3-4.</title>
        <authorList>
            <person name="Gao J."/>
            <person name="Zhang X."/>
        </authorList>
    </citation>
    <scope>NUCLEOTIDE SEQUENCE [LARGE SCALE GENOMIC DNA]</scope>
    <source>
        <strain evidence="5 6">AETb3-4</strain>
    </source>
</reference>
<protein>
    <submittedName>
        <fullName evidence="5">GntR family transcriptional regulator</fullName>
    </submittedName>
</protein>
<dbReference type="SMART" id="SM00345">
    <property type="entry name" value="HTH_GNTR"/>
    <property type="match status" value="1"/>
</dbReference>
<dbReference type="PRINTS" id="PR00035">
    <property type="entry name" value="HTHGNTR"/>
</dbReference>
<dbReference type="PANTHER" id="PTHR44846:SF1">
    <property type="entry name" value="MANNOSYL-D-GLYCERATE TRANSPORT_METABOLISM SYSTEM REPRESSOR MNGR-RELATED"/>
    <property type="match status" value="1"/>
</dbReference>
<dbReference type="Gene3D" id="1.10.10.10">
    <property type="entry name" value="Winged helix-like DNA-binding domain superfamily/Winged helix DNA-binding domain"/>
    <property type="match status" value="1"/>
</dbReference>
<organism evidence="5 6">
    <name type="scientific">Arthrobacter wenxiniae</name>
    <dbReference type="NCBI Taxonomy" id="2713570"/>
    <lineage>
        <taxon>Bacteria</taxon>
        <taxon>Bacillati</taxon>
        <taxon>Actinomycetota</taxon>
        <taxon>Actinomycetes</taxon>
        <taxon>Micrococcales</taxon>
        <taxon>Micrococcaceae</taxon>
        <taxon>Arthrobacter</taxon>
    </lineage>
</organism>
<dbReference type="CDD" id="cd07377">
    <property type="entry name" value="WHTH_GntR"/>
    <property type="match status" value="1"/>
</dbReference>
<name>A0A7Y7IET5_9MICC</name>
<dbReference type="InterPro" id="IPR050679">
    <property type="entry name" value="Bact_HTH_transcr_reg"/>
</dbReference>
<keyword evidence="6" id="KW-1185">Reference proteome</keyword>
<dbReference type="InterPro" id="IPR000524">
    <property type="entry name" value="Tscrpt_reg_HTH_GntR"/>
</dbReference>
<comment type="caution">
    <text evidence="5">The sequence shown here is derived from an EMBL/GenBank/DDBJ whole genome shotgun (WGS) entry which is preliminary data.</text>
</comment>
<accession>A0A7Y7IET5</accession>
<keyword evidence="2" id="KW-0238">DNA-binding</keyword>
<dbReference type="Gene3D" id="3.40.1410.10">
    <property type="entry name" value="Chorismate lyase-like"/>
    <property type="match status" value="1"/>
</dbReference>
<proteinExistence type="predicted"/>
<evidence type="ECO:0000313" key="5">
    <source>
        <dbReference type="EMBL" id="NVM93720.1"/>
    </source>
</evidence>
<dbReference type="GO" id="GO:0045892">
    <property type="term" value="P:negative regulation of DNA-templated transcription"/>
    <property type="evidence" value="ECO:0007669"/>
    <property type="project" value="TreeGrafter"/>
</dbReference>
<dbReference type="InterPro" id="IPR011663">
    <property type="entry name" value="UTRA"/>
</dbReference>
<dbReference type="Pfam" id="PF00392">
    <property type="entry name" value="GntR"/>
    <property type="match status" value="1"/>
</dbReference>
<dbReference type="AlphaFoldDB" id="A0A7Y7IET5"/>
<dbReference type="Proteomes" id="UP000543556">
    <property type="component" value="Unassembled WGS sequence"/>
</dbReference>
<dbReference type="SUPFAM" id="SSF64288">
    <property type="entry name" value="Chorismate lyase-like"/>
    <property type="match status" value="1"/>
</dbReference>
<dbReference type="InterPro" id="IPR036390">
    <property type="entry name" value="WH_DNA-bd_sf"/>
</dbReference>
<dbReference type="InterPro" id="IPR028978">
    <property type="entry name" value="Chorismate_lyase_/UTRA_dom_sf"/>
</dbReference>
<dbReference type="EMBL" id="JAAMFM010000002">
    <property type="protein sequence ID" value="NVM93720.1"/>
    <property type="molecule type" value="Genomic_DNA"/>
</dbReference>
<evidence type="ECO:0000256" key="2">
    <source>
        <dbReference type="ARBA" id="ARBA00023125"/>
    </source>
</evidence>